<dbReference type="NCBIfam" id="TIGR02271">
    <property type="entry name" value="YsnF/AvaK domain"/>
    <property type="match status" value="1"/>
</dbReference>
<accession>K9WFT7</accession>
<evidence type="ECO:0000259" key="3">
    <source>
        <dbReference type="Pfam" id="PF09557"/>
    </source>
</evidence>
<dbReference type="RefSeq" id="WP_015182800.1">
    <property type="nucleotide sequence ID" value="NC_019738.1"/>
</dbReference>
<dbReference type="Gene3D" id="3.90.50.10">
    <property type="entry name" value="Photosynthetic Reaction Center, subunit H, domain 2"/>
    <property type="match status" value="1"/>
</dbReference>
<dbReference type="PATRIC" id="fig|1173027.3.peg.3161"/>
<dbReference type="EMBL" id="CP003630">
    <property type="protein sequence ID" value="AFZ18651.1"/>
    <property type="molecule type" value="Genomic_DNA"/>
</dbReference>
<feature type="region of interest" description="Disordered" evidence="1">
    <location>
        <begin position="139"/>
        <end position="158"/>
    </location>
</feature>
<dbReference type="PANTHER" id="PTHR38463:SF1">
    <property type="entry name" value="STRESS RESPONSE PROTEIN YSNF"/>
    <property type="match status" value="1"/>
</dbReference>
<sequence length="303" mass="34547">MALFKIGDFNPNYREEAFEGEDVKGLDVYAGRTHEKIGSIHDVLVDEKGSFRYLVIDTGFWIFGKKVLLPVGRCHVDTAARRIYAVGISNKEQAERLPEYDDSMTVDYDYEERVRHVYRTPTVETSMPVEASGIARVPAQSATTHPVSPQPRSVPDDRNLYTYEHEPALYQMNEQEHQSLRLYEERLIANKRRRQTGEVAIGKRVETETARVSVPVEKERLVIERRTPEGVGTTVTPGVGDFREGEVAHISVYEETAEIGKQAFVREEVTVRKEIERDTVEATETLRREELEVDVNGKPVVKP</sequence>
<dbReference type="Pfam" id="PF05239">
    <property type="entry name" value="PRC"/>
    <property type="match status" value="1"/>
</dbReference>
<keyword evidence="5" id="KW-1185">Reference proteome</keyword>
<dbReference type="InterPro" id="IPR011033">
    <property type="entry name" value="PRC_barrel-like_sf"/>
</dbReference>
<evidence type="ECO:0000256" key="1">
    <source>
        <dbReference type="SAM" id="MobiDB-lite"/>
    </source>
</evidence>
<dbReference type="Proteomes" id="UP000010471">
    <property type="component" value="Chromosome"/>
</dbReference>
<feature type="compositionally biased region" description="Polar residues" evidence="1">
    <location>
        <begin position="140"/>
        <end position="151"/>
    </location>
</feature>
<protein>
    <submittedName>
        <fullName evidence="4">Conserved domain protein, TIGR02271+C111</fullName>
    </submittedName>
</protein>
<dbReference type="OrthoDB" id="510842at2"/>
<evidence type="ECO:0000313" key="5">
    <source>
        <dbReference type="Proteomes" id="UP000010471"/>
    </source>
</evidence>
<dbReference type="InterPro" id="IPR014747">
    <property type="entry name" value="Bac_photo_RC_H_C"/>
</dbReference>
<dbReference type="InterPro" id="IPR052967">
    <property type="entry name" value="Stress_Response_Assoc"/>
</dbReference>
<dbReference type="InterPro" id="IPR027275">
    <property type="entry name" value="PRC-brl_dom"/>
</dbReference>
<dbReference type="STRING" id="1173027.Mic7113_2873"/>
<dbReference type="eggNOG" id="COG3861">
    <property type="taxonomic scope" value="Bacteria"/>
</dbReference>
<dbReference type="GO" id="GO:0030077">
    <property type="term" value="C:plasma membrane light-harvesting complex"/>
    <property type="evidence" value="ECO:0007669"/>
    <property type="project" value="InterPro"/>
</dbReference>
<evidence type="ECO:0000259" key="2">
    <source>
        <dbReference type="Pfam" id="PF05239"/>
    </source>
</evidence>
<feature type="domain" description="DUF2382" evidence="3">
    <location>
        <begin position="180"/>
        <end position="293"/>
    </location>
</feature>
<feature type="domain" description="PRC-barrel" evidence="2">
    <location>
        <begin position="15"/>
        <end position="84"/>
    </location>
</feature>
<proteinExistence type="predicted"/>
<dbReference type="PANTHER" id="PTHR38463">
    <property type="entry name" value="STRESS RESPONSE PROTEIN YSNF"/>
    <property type="match status" value="1"/>
</dbReference>
<dbReference type="GO" id="GO:0019684">
    <property type="term" value="P:photosynthesis, light reaction"/>
    <property type="evidence" value="ECO:0007669"/>
    <property type="project" value="InterPro"/>
</dbReference>
<reference evidence="4 5" key="1">
    <citation type="submission" date="2012-06" db="EMBL/GenBank/DDBJ databases">
        <title>Finished chromosome of genome of Microcoleus sp. PCC 7113.</title>
        <authorList>
            <consortium name="US DOE Joint Genome Institute"/>
            <person name="Gugger M."/>
            <person name="Coursin T."/>
            <person name="Rippka R."/>
            <person name="Tandeau De Marsac N."/>
            <person name="Huntemann M."/>
            <person name="Wei C.-L."/>
            <person name="Han J."/>
            <person name="Detter J.C."/>
            <person name="Han C."/>
            <person name="Tapia R."/>
            <person name="Chen A."/>
            <person name="Kyrpides N."/>
            <person name="Mavromatis K."/>
            <person name="Markowitz V."/>
            <person name="Szeto E."/>
            <person name="Ivanova N."/>
            <person name="Pagani I."/>
            <person name="Pati A."/>
            <person name="Goodwin L."/>
            <person name="Nordberg H.P."/>
            <person name="Cantor M.N."/>
            <person name="Hua S.X."/>
            <person name="Woyke T."/>
            <person name="Kerfeld C.A."/>
        </authorList>
    </citation>
    <scope>NUCLEOTIDE SEQUENCE [LARGE SCALE GENOMIC DNA]</scope>
    <source>
        <strain evidence="4 5">PCC 7113</strain>
    </source>
</reference>
<evidence type="ECO:0000313" key="4">
    <source>
        <dbReference type="EMBL" id="AFZ18651.1"/>
    </source>
</evidence>
<dbReference type="KEGG" id="mic:Mic7113_2873"/>
<dbReference type="SUPFAM" id="SSF50346">
    <property type="entry name" value="PRC-barrel domain"/>
    <property type="match status" value="1"/>
</dbReference>
<dbReference type="HOGENOM" id="CLU_079871_0_0_3"/>
<dbReference type="AlphaFoldDB" id="K9WFT7"/>
<gene>
    <name evidence="4" type="ORF">Mic7113_2873</name>
</gene>
<dbReference type="InterPro" id="IPR019060">
    <property type="entry name" value="DUF2382"/>
</dbReference>
<dbReference type="Pfam" id="PF09557">
    <property type="entry name" value="DUF2382"/>
    <property type="match status" value="1"/>
</dbReference>
<organism evidence="4 5">
    <name type="scientific">Allocoleopsis franciscana PCC 7113</name>
    <dbReference type="NCBI Taxonomy" id="1173027"/>
    <lineage>
        <taxon>Bacteria</taxon>
        <taxon>Bacillati</taxon>
        <taxon>Cyanobacteriota</taxon>
        <taxon>Cyanophyceae</taxon>
        <taxon>Coleofasciculales</taxon>
        <taxon>Coleofasciculaceae</taxon>
        <taxon>Allocoleopsis</taxon>
        <taxon>Allocoleopsis franciscana</taxon>
    </lineage>
</organism>
<name>K9WFT7_9CYAN</name>